<proteinExistence type="predicted"/>
<reference evidence="1 2" key="1">
    <citation type="submission" date="2021-06" db="EMBL/GenBank/DDBJ databases">
        <title>Caerostris darwini draft genome.</title>
        <authorList>
            <person name="Kono N."/>
            <person name="Arakawa K."/>
        </authorList>
    </citation>
    <scope>NUCLEOTIDE SEQUENCE [LARGE SCALE GENOMIC DNA]</scope>
</reference>
<accession>A0AAV4TF05</accession>
<dbReference type="EMBL" id="BPLQ01009436">
    <property type="protein sequence ID" value="GIY43972.1"/>
    <property type="molecule type" value="Genomic_DNA"/>
</dbReference>
<sequence length="97" mass="10778">MLNSLPSSDLKYLTSVFFSLIVRAVLSLIPEHTHHPPCACCRLPFAGRACKAVEHTGLPYRLVRSINHDCDRSPDDDGTSLFAERRDRIKSGSINLA</sequence>
<comment type="caution">
    <text evidence="1">The sequence shown here is derived from an EMBL/GenBank/DDBJ whole genome shotgun (WGS) entry which is preliminary data.</text>
</comment>
<dbReference type="Proteomes" id="UP001054837">
    <property type="component" value="Unassembled WGS sequence"/>
</dbReference>
<keyword evidence="2" id="KW-1185">Reference proteome</keyword>
<name>A0AAV4TF05_9ARAC</name>
<gene>
    <name evidence="1" type="ORF">CDAR_423011</name>
</gene>
<protein>
    <recommendedName>
        <fullName evidence="3">Secreted protein</fullName>
    </recommendedName>
</protein>
<organism evidence="1 2">
    <name type="scientific">Caerostris darwini</name>
    <dbReference type="NCBI Taxonomy" id="1538125"/>
    <lineage>
        <taxon>Eukaryota</taxon>
        <taxon>Metazoa</taxon>
        <taxon>Ecdysozoa</taxon>
        <taxon>Arthropoda</taxon>
        <taxon>Chelicerata</taxon>
        <taxon>Arachnida</taxon>
        <taxon>Araneae</taxon>
        <taxon>Araneomorphae</taxon>
        <taxon>Entelegynae</taxon>
        <taxon>Araneoidea</taxon>
        <taxon>Araneidae</taxon>
        <taxon>Caerostris</taxon>
    </lineage>
</organism>
<evidence type="ECO:0000313" key="2">
    <source>
        <dbReference type="Proteomes" id="UP001054837"/>
    </source>
</evidence>
<evidence type="ECO:0008006" key="3">
    <source>
        <dbReference type="Google" id="ProtNLM"/>
    </source>
</evidence>
<evidence type="ECO:0000313" key="1">
    <source>
        <dbReference type="EMBL" id="GIY43972.1"/>
    </source>
</evidence>
<dbReference type="AlphaFoldDB" id="A0AAV4TF05"/>